<dbReference type="GO" id="GO:0016491">
    <property type="term" value="F:oxidoreductase activity"/>
    <property type="evidence" value="ECO:0007669"/>
    <property type="project" value="UniProtKB-KW"/>
</dbReference>
<comment type="similarity">
    <text evidence="1">Belongs to the short-chain dehydrogenases/reductases (SDR) family.</text>
</comment>
<dbReference type="InterPro" id="IPR002347">
    <property type="entry name" value="SDR_fam"/>
</dbReference>
<evidence type="ECO:0008006" key="5">
    <source>
        <dbReference type="Google" id="ProtNLM"/>
    </source>
</evidence>
<dbReference type="InterPro" id="IPR036291">
    <property type="entry name" value="NAD(P)-bd_dom_sf"/>
</dbReference>
<dbReference type="Proteomes" id="UP000218231">
    <property type="component" value="Unassembled WGS sequence"/>
</dbReference>
<keyword evidence="4" id="KW-1185">Reference proteome</keyword>
<evidence type="ECO:0000313" key="4">
    <source>
        <dbReference type="Proteomes" id="UP000218231"/>
    </source>
</evidence>
<evidence type="ECO:0000313" key="3">
    <source>
        <dbReference type="EMBL" id="PAV86495.1"/>
    </source>
</evidence>
<evidence type="ECO:0000256" key="1">
    <source>
        <dbReference type="ARBA" id="ARBA00006484"/>
    </source>
</evidence>
<dbReference type="PANTHER" id="PTHR24320">
    <property type="entry name" value="RETINOL DEHYDROGENASE"/>
    <property type="match status" value="1"/>
</dbReference>
<organism evidence="3 4">
    <name type="scientific">Diploscapter pachys</name>
    <dbReference type="NCBI Taxonomy" id="2018661"/>
    <lineage>
        <taxon>Eukaryota</taxon>
        <taxon>Metazoa</taxon>
        <taxon>Ecdysozoa</taxon>
        <taxon>Nematoda</taxon>
        <taxon>Chromadorea</taxon>
        <taxon>Rhabditida</taxon>
        <taxon>Rhabditina</taxon>
        <taxon>Rhabditomorpha</taxon>
        <taxon>Rhabditoidea</taxon>
        <taxon>Rhabditidae</taxon>
        <taxon>Diploscapter</taxon>
    </lineage>
</organism>
<dbReference type="Gene3D" id="3.40.50.720">
    <property type="entry name" value="NAD(P)-binding Rossmann-like Domain"/>
    <property type="match status" value="1"/>
</dbReference>
<reference evidence="3 4" key="1">
    <citation type="journal article" date="2017" name="Curr. Biol.">
        <title>Genome architecture and evolution of a unichromosomal asexual nematode.</title>
        <authorList>
            <person name="Fradin H."/>
            <person name="Zegar C."/>
            <person name="Gutwein M."/>
            <person name="Lucas J."/>
            <person name="Kovtun M."/>
            <person name="Corcoran D."/>
            <person name="Baugh L.R."/>
            <person name="Kiontke K."/>
            <person name="Gunsalus K."/>
            <person name="Fitch D.H."/>
            <person name="Piano F."/>
        </authorList>
    </citation>
    <scope>NUCLEOTIDE SEQUENCE [LARGE SCALE GENOMIC DNA]</scope>
    <source>
        <strain evidence="3">PF1309</strain>
    </source>
</reference>
<sequence length="279" mass="31036">MSSTFLKKESAAALLINYFKEEHESSDWISTIEELNSCDLSSADSIANAVKQIRTMINDGFDALFNIAGGYNHNLSFTSDGTALPTFINAIAPYLLSTSLVDCLEKRRGNIIYTSSSSANHIRSLQASNIKFNRPVQGIISLVKSYGAYAQSKELVNLIAEEQGQRLSVRNVKIYANDPGIVNTQLADSFSNVLFNPFGFEKSDFPICKWYSDLTRSAGAKTPEQAAQSFILLGTTDKYQHLSGGKVVDYEKFVPRSRIKSENERAEIYAEMQSTYRLE</sequence>
<dbReference type="PANTHER" id="PTHR24320:SF148">
    <property type="entry name" value="NAD(P)-BINDING ROSSMANN-FOLD SUPERFAMILY PROTEIN"/>
    <property type="match status" value="1"/>
</dbReference>
<dbReference type="AlphaFoldDB" id="A0A2A2LK69"/>
<dbReference type="STRING" id="2018661.A0A2A2LK69"/>
<accession>A0A2A2LK69</accession>
<proteinExistence type="inferred from homology"/>
<evidence type="ECO:0000256" key="2">
    <source>
        <dbReference type="ARBA" id="ARBA00023002"/>
    </source>
</evidence>
<protein>
    <recommendedName>
        <fullName evidence="5">NAD-dependent epimerase/dehydratase domain-containing protein</fullName>
    </recommendedName>
</protein>
<dbReference type="EMBL" id="LIAE01006661">
    <property type="protein sequence ID" value="PAV86495.1"/>
    <property type="molecule type" value="Genomic_DNA"/>
</dbReference>
<dbReference type="PRINTS" id="PR00081">
    <property type="entry name" value="GDHRDH"/>
</dbReference>
<dbReference type="SUPFAM" id="SSF51735">
    <property type="entry name" value="NAD(P)-binding Rossmann-fold domains"/>
    <property type="match status" value="1"/>
</dbReference>
<comment type="caution">
    <text evidence="3">The sequence shown here is derived from an EMBL/GenBank/DDBJ whole genome shotgun (WGS) entry which is preliminary data.</text>
</comment>
<gene>
    <name evidence="3" type="ORF">WR25_16911</name>
</gene>
<keyword evidence="2" id="KW-0560">Oxidoreductase</keyword>
<dbReference type="OrthoDB" id="191139at2759"/>
<name>A0A2A2LK69_9BILA</name>